<organism evidence="1 2">
    <name type="scientific">Taxus chinensis</name>
    <name type="common">Chinese yew</name>
    <name type="synonym">Taxus wallichiana var. chinensis</name>
    <dbReference type="NCBI Taxonomy" id="29808"/>
    <lineage>
        <taxon>Eukaryota</taxon>
        <taxon>Viridiplantae</taxon>
        <taxon>Streptophyta</taxon>
        <taxon>Embryophyta</taxon>
        <taxon>Tracheophyta</taxon>
        <taxon>Spermatophyta</taxon>
        <taxon>Pinopsida</taxon>
        <taxon>Pinidae</taxon>
        <taxon>Conifers II</taxon>
        <taxon>Cupressales</taxon>
        <taxon>Taxaceae</taxon>
        <taxon>Taxus</taxon>
    </lineage>
</organism>
<keyword evidence="2" id="KW-1185">Reference proteome</keyword>
<accession>A0AA38CK97</accession>
<feature type="non-terminal residue" evidence="1">
    <location>
        <position position="1"/>
    </location>
</feature>
<reference evidence="1 2" key="1">
    <citation type="journal article" date="2021" name="Nat. Plants">
        <title>The Taxus genome provides insights into paclitaxel biosynthesis.</title>
        <authorList>
            <person name="Xiong X."/>
            <person name="Gou J."/>
            <person name="Liao Q."/>
            <person name="Li Y."/>
            <person name="Zhou Q."/>
            <person name="Bi G."/>
            <person name="Li C."/>
            <person name="Du R."/>
            <person name="Wang X."/>
            <person name="Sun T."/>
            <person name="Guo L."/>
            <person name="Liang H."/>
            <person name="Lu P."/>
            <person name="Wu Y."/>
            <person name="Zhang Z."/>
            <person name="Ro D.K."/>
            <person name="Shang Y."/>
            <person name="Huang S."/>
            <person name="Yan J."/>
        </authorList>
    </citation>
    <scope>NUCLEOTIDE SEQUENCE [LARGE SCALE GENOMIC DNA]</scope>
    <source>
        <strain evidence="1">Ta-2019</strain>
    </source>
</reference>
<evidence type="ECO:0000313" key="2">
    <source>
        <dbReference type="Proteomes" id="UP000824469"/>
    </source>
</evidence>
<gene>
    <name evidence="1" type="ORF">KI387_013668</name>
</gene>
<protein>
    <submittedName>
        <fullName evidence="1">Uncharacterized protein</fullName>
    </submittedName>
</protein>
<name>A0AA38CK97_TAXCH</name>
<evidence type="ECO:0000313" key="1">
    <source>
        <dbReference type="EMBL" id="KAH9302085.1"/>
    </source>
</evidence>
<sequence>EVVEGDMDIVVDMEDETEVEEEESFLVEHVIHVDILITTGANVLKIMHVISAGRTI</sequence>
<feature type="non-terminal residue" evidence="1">
    <location>
        <position position="56"/>
    </location>
</feature>
<dbReference type="Proteomes" id="UP000824469">
    <property type="component" value="Unassembled WGS sequence"/>
</dbReference>
<dbReference type="EMBL" id="JAHRHJ020000009">
    <property type="protein sequence ID" value="KAH9302085.1"/>
    <property type="molecule type" value="Genomic_DNA"/>
</dbReference>
<comment type="caution">
    <text evidence="1">The sequence shown here is derived from an EMBL/GenBank/DDBJ whole genome shotgun (WGS) entry which is preliminary data.</text>
</comment>
<proteinExistence type="predicted"/>
<dbReference type="AlphaFoldDB" id="A0AA38CK97"/>